<evidence type="ECO:0000256" key="1">
    <source>
        <dbReference type="SAM" id="MobiDB-lite"/>
    </source>
</evidence>
<dbReference type="EMBL" id="VBPB01000004">
    <property type="protein sequence ID" value="TMQ74287.1"/>
    <property type="molecule type" value="Genomic_DNA"/>
</dbReference>
<keyword evidence="2" id="KW-1133">Transmembrane helix</keyword>
<evidence type="ECO:0000259" key="4">
    <source>
        <dbReference type="Pfam" id="PF13439"/>
    </source>
</evidence>
<dbReference type="PANTHER" id="PTHR45947">
    <property type="entry name" value="SULFOQUINOVOSYL TRANSFERASE SQD2"/>
    <property type="match status" value="1"/>
</dbReference>
<sequence>MSPARKRAARVAPAAGAPRPKRRRRRTRRIGITCYSHFGGSGVVATELGMALARRGYQVHFIAHRLPFRLREFSSQLYFHEATPAQYPVFDQAPSNLALTTKMVEVAENYDLDLVHVHYAMPFAASAYLARRLIYPRQLGVVTTLHGTDITVVGLEPAFFRVTKFSIESSDRVTAVSRFLKERAEESFGITRPIEVIYNFVDAKVFAPRKHSSLRLAPPQTKVVMHASNFRSVKNIPAVIHVFSEVRKRLKAKLVMVGDGPEKAGAEHLARELGVDRDVLFLGNQDCMEELLPLADIFLLPSSSESFGLVALEAMSAEVPVVASNIGGLPEVVEHGVTGFLHDPEHLAGFVASSLRLLTHERLRRTMGRRARRVARERFSVDEMVDRYIRVYDSLR</sequence>
<dbReference type="SUPFAM" id="SSF53756">
    <property type="entry name" value="UDP-Glycosyltransferase/glycogen phosphorylase"/>
    <property type="match status" value="1"/>
</dbReference>
<name>A0A538UEK5_UNCEI</name>
<evidence type="ECO:0000313" key="5">
    <source>
        <dbReference type="EMBL" id="TMQ74287.1"/>
    </source>
</evidence>
<protein>
    <submittedName>
        <fullName evidence="5">N-acetyl-alpha-D-glucosaminyl L-malate synthase BshA</fullName>
    </submittedName>
</protein>
<feature type="region of interest" description="Disordered" evidence="1">
    <location>
        <begin position="1"/>
        <end position="26"/>
    </location>
</feature>
<dbReference type="AlphaFoldDB" id="A0A538UEK5"/>
<dbReference type="GO" id="GO:0071793">
    <property type="term" value="P:bacillithiol biosynthetic process"/>
    <property type="evidence" value="ECO:0007669"/>
    <property type="project" value="InterPro"/>
</dbReference>
<comment type="caution">
    <text evidence="5">The sequence shown here is derived from an EMBL/GenBank/DDBJ whole genome shotgun (WGS) entry which is preliminary data.</text>
</comment>
<dbReference type="GO" id="GO:0016757">
    <property type="term" value="F:glycosyltransferase activity"/>
    <property type="evidence" value="ECO:0007669"/>
    <property type="project" value="InterPro"/>
</dbReference>
<dbReference type="Gene3D" id="3.40.50.2000">
    <property type="entry name" value="Glycogen Phosphorylase B"/>
    <property type="match status" value="2"/>
</dbReference>
<gene>
    <name evidence="5" type="primary">bshA</name>
    <name evidence="5" type="ORF">E6K81_00335</name>
</gene>
<dbReference type="NCBIfam" id="TIGR03999">
    <property type="entry name" value="thiol_BshA"/>
    <property type="match status" value="1"/>
</dbReference>
<feature type="domain" description="Glycosyltransferase subfamily 4-like N-terminal" evidence="4">
    <location>
        <begin position="38"/>
        <end position="203"/>
    </location>
</feature>
<dbReference type="InterPro" id="IPR001296">
    <property type="entry name" value="Glyco_trans_1"/>
</dbReference>
<evidence type="ECO:0000259" key="3">
    <source>
        <dbReference type="Pfam" id="PF00534"/>
    </source>
</evidence>
<feature type="transmembrane region" description="Helical" evidence="2">
    <location>
        <begin position="30"/>
        <end position="53"/>
    </location>
</feature>
<dbReference type="InterPro" id="IPR028098">
    <property type="entry name" value="Glyco_trans_4-like_N"/>
</dbReference>
<proteinExistence type="predicted"/>
<organism evidence="5 6">
    <name type="scientific">Eiseniibacteriota bacterium</name>
    <dbReference type="NCBI Taxonomy" id="2212470"/>
    <lineage>
        <taxon>Bacteria</taxon>
        <taxon>Candidatus Eiseniibacteriota</taxon>
    </lineage>
</organism>
<feature type="domain" description="Glycosyl transferase family 1" evidence="3">
    <location>
        <begin position="218"/>
        <end position="373"/>
    </location>
</feature>
<accession>A0A538UEK5</accession>
<dbReference type="PANTHER" id="PTHR45947:SF3">
    <property type="entry name" value="SULFOQUINOVOSYL TRANSFERASE SQD2"/>
    <property type="match status" value="1"/>
</dbReference>
<dbReference type="InterPro" id="IPR050194">
    <property type="entry name" value="Glycosyltransferase_grp1"/>
</dbReference>
<reference evidence="5 6" key="1">
    <citation type="journal article" date="2019" name="Nat. Microbiol.">
        <title>Mediterranean grassland soil C-N compound turnover is dependent on rainfall and depth, and is mediated by genomically divergent microorganisms.</title>
        <authorList>
            <person name="Diamond S."/>
            <person name="Andeer P.F."/>
            <person name="Li Z."/>
            <person name="Crits-Christoph A."/>
            <person name="Burstein D."/>
            <person name="Anantharaman K."/>
            <person name="Lane K.R."/>
            <person name="Thomas B.C."/>
            <person name="Pan C."/>
            <person name="Northen T.R."/>
            <person name="Banfield J.F."/>
        </authorList>
    </citation>
    <scope>NUCLEOTIDE SEQUENCE [LARGE SCALE GENOMIC DNA]</scope>
    <source>
        <strain evidence="5">WS_11</strain>
    </source>
</reference>
<evidence type="ECO:0000256" key="2">
    <source>
        <dbReference type="SAM" id="Phobius"/>
    </source>
</evidence>
<dbReference type="InterPro" id="IPR023881">
    <property type="entry name" value="Thiol_BshA"/>
</dbReference>
<dbReference type="Pfam" id="PF00534">
    <property type="entry name" value="Glycos_transf_1"/>
    <property type="match status" value="1"/>
</dbReference>
<keyword evidence="2" id="KW-0812">Transmembrane</keyword>
<evidence type="ECO:0000313" key="6">
    <source>
        <dbReference type="Proteomes" id="UP000319771"/>
    </source>
</evidence>
<dbReference type="Pfam" id="PF13439">
    <property type="entry name" value="Glyco_transf_4"/>
    <property type="match status" value="1"/>
</dbReference>
<keyword evidence="2" id="KW-0472">Membrane</keyword>
<dbReference type="Proteomes" id="UP000319771">
    <property type="component" value="Unassembled WGS sequence"/>
</dbReference>